<comment type="pathway">
    <text evidence="1 8">Amino-acid biosynthesis; L-histidine biosynthesis; L-histidine from 5-phospho-alpha-D-ribose 1-diphosphate: step 8/9.</text>
</comment>
<evidence type="ECO:0000256" key="8">
    <source>
        <dbReference type="RuleBase" id="RU366003"/>
    </source>
</evidence>
<evidence type="ECO:0000256" key="2">
    <source>
        <dbReference type="ARBA" id="ARBA00009152"/>
    </source>
</evidence>
<sequence>MPFSQHSHSGEFCAHAKGTLEEVVLTAIELGFRIYGLSEHCPRYREEDLYPEEQEANLTPRLLHTRFTSFLEEAHRLKEIYADQITLLVGLETEYITPTDLEGLGALIETHGDQIEYMVGGVHHVRGMPIDFDRETWEECVRSFDSDEYDDGFTGRERSLAGGTYSDSALSAFLCAYFDAQYTLISIVRPSIIAHMDLCRLYAPSLRFADFPEVWERVERNVRVASDYGALFEANAAAFRKGWEDAYPGSDVLQLILRLGGRLTLSDDSHGPHAVGLNYPRLRTYLLDQGVTELWHLSYKPSIQGIEQGEMPEECKFWERFGWEPSVYATRVYGEWWRLGFWDGDLPET</sequence>
<evidence type="ECO:0000256" key="3">
    <source>
        <dbReference type="ARBA" id="ARBA00013085"/>
    </source>
</evidence>
<dbReference type="Proteomes" id="UP000305067">
    <property type="component" value="Unassembled WGS sequence"/>
</dbReference>
<keyword evidence="11" id="KW-1185">Reference proteome</keyword>
<evidence type="ECO:0000256" key="6">
    <source>
        <dbReference type="ARBA" id="ARBA00023102"/>
    </source>
</evidence>
<evidence type="ECO:0000256" key="4">
    <source>
        <dbReference type="ARBA" id="ARBA00022605"/>
    </source>
</evidence>
<dbReference type="InterPro" id="IPR010140">
    <property type="entry name" value="Histidinol_P_phosphatase_HisJ"/>
</dbReference>
<comment type="similarity">
    <text evidence="2 8">Belongs to the PHP hydrolase family. HisK subfamily.</text>
</comment>
<reference evidence="10 11" key="1">
    <citation type="journal article" date="2019" name="Nat. Ecol. Evol.">
        <title>Megaphylogeny resolves global patterns of mushroom evolution.</title>
        <authorList>
            <person name="Varga T."/>
            <person name="Krizsan K."/>
            <person name="Foldi C."/>
            <person name="Dima B."/>
            <person name="Sanchez-Garcia M."/>
            <person name="Sanchez-Ramirez S."/>
            <person name="Szollosi G.J."/>
            <person name="Szarkandi J.G."/>
            <person name="Papp V."/>
            <person name="Albert L."/>
            <person name="Andreopoulos W."/>
            <person name="Angelini C."/>
            <person name="Antonin V."/>
            <person name="Barry K.W."/>
            <person name="Bougher N.L."/>
            <person name="Buchanan P."/>
            <person name="Buyck B."/>
            <person name="Bense V."/>
            <person name="Catcheside P."/>
            <person name="Chovatia M."/>
            <person name="Cooper J."/>
            <person name="Damon W."/>
            <person name="Desjardin D."/>
            <person name="Finy P."/>
            <person name="Geml J."/>
            <person name="Haridas S."/>
            <person name="Hughes K."/>
            <person name="Justo A."/>
            <person name="Karasinski D."/>
            <person name="Kautmanova I."/>
            <person name="Kiss B."/>
            <person name="Kocsube S."/>
            <person name="Kotiranta H."/>
            <person name="LaButti K.M."/>
            <person name="Lechner B.E."/>
            <person name="Liimatainen K."/>
            <person name="Lipzen A."/>
            <person name="Lukacs Z."/>
            <person name="Mihaltcheva S."/>
            <person name="Morgado L.N."/>
            <person name="Niskanen T."/>
            <person name="Noordeloos M.E."/>
            <person name="Ohm R.A."/>
            <person name="Ortiz-Santana B."/>
            <person name="Ovrebo C."/>
            <person name="Racz N."/>
            <person name="Riley R."/>
            <person name="Savchenko A."/>
            <person name="Shiryaev A."/>
            <person name="Soop K."/>
            <person name="Spirin V."/>
            <person name="Szebenyi C."/>
            <person name="Tomsovsky M."/>
            <person name="Tulloss R.E."/>
            <person name="Uehling J."/>
            <person name="Grigoriev I.V."/>
            <person name="Vagvolgyi C."/>
            <person name="Papp T."/>
            <person name="Martin F.M."/>
            <person name="Miettinen O."/>
            <person name="Hibbett D.S."/>
            <person name="Nagy L.G."/>
        </authorList>
    </citation>
    <scope>NUCLEOTIDE SEQUENCE [LARGE SCALE GENOMIC DNA]</scope>
    <source>
        <strain evidence="10 11">CBS 309.79</strain>
    </source>
</reference>
<organism evidence="10 11">
    <name type="scientific">Pterulicium gracile</name>
    <dbReference type="NCBI Taxonomy" id="1884261"/>
    <lineage>
        <taxon>Eukaryota</taxon>
        <taxon>Fungi</taxon>
        <taxon>Dikarya</taxon>
        <taxon>Basidiomycota</taxon>
        <taxon>Agaricomycotina</taxon>
        <taxon>Agaricomycetes</taxon>
        <taxon>Agaricomycetidae</taxon>
        <taxon>Agaricales</taxon>
        <taxon>Pleurotineae</taxon>
        <taxon>Pterulaceae</taxon>
        <taxon>Pterulicium</taxon>
    </lineage>
</organism>
<name>A0A5C3QSS3_9AGAR</name>
<dbReference type="Pfam" id="PF02811">
    <property type="entry name" value="PHP"/>
    <property type="match status" value="1"/>
</dbReference>
<dbReference type="CDD" id="cd12110">
    <property type="entry name" value="PHP_HisPPase_Hisj_like"/>
    <property type="match status" value="1"/>
</dbReference>
<dbReference type="AlphaFoldDB" id="A0A5C3QSS3"/>
<dbReference type="SUPFAM" id="SSF89550">
    <property type="entry name" value="PHP domain-like"/>
    <property type="match status" value="1"/>
</dbReference>
<dbReference type="EC" id="3.1.3.15" evidence="3 8"/>
<keyword evidence="5 8" id="KW-0378">Hydrolase</keyword>
<dbReference type="Gene3D" id="3.20.20.140">
    <property type="entry name" value="Metal-dependent hydrolases"/>
    <property type="match status" value="1"/>
</dbReference>
<protein>
    <recommendedName>
        <fullName evidence="3 8">Histidinol-phosphatase</fullName>
        <shortName evidence="8">HolPase</shortName>
        <ecNumber evidence="3 8">3.1.3.15</ecNumber>
    </recommendedName>
</protein>
<evidence type="ECO:0000256" key="5">
    <source>
        <dbReference type="ARBA" id="ARBA00022801"/>
    </source>
</evidence>
<feature type="domain" description="PHP" evidence="9">
    <location>
        <begin position="6"/>
        <end position="236"/>
    </location>
</feature>
<evidence type="ECO:0000256" key="7">
    <source>
        <dbReference type="ARBA" id="ARBA00049158"/>
    </source>
</evidence>
<evidence type="ECO:0000313" key="11">
    <source>
        <dbReference type="Proteomes" id="UP000305067"/>
    </source>
</evidence>
<evidence type="ECO:0000256" key="1">
    <source>
        <dbReference type="ARBA" id="ARBA00004970"/>
    </source>
</evidence>
<dbReference type="PANTHER" id="PTHR21039">
    <property type="entry name" value="HISTIDINOL PHOSPHATASE-RELATED"/>
    <property type="match status" value="1"/>
</dbReference>
<gene>
    <name evidence="10" type="ORF">BDV98DRAFT_648479</name>
</gene>
<dbReference type="NCBIfam" id="TIGR01856">
    <property type="entry name" value="hisJ_fam"/>
    <property type="match status" value="1"/>
</dbReference>
<dbReference type="STRING" id="1884261.A0A5C3QSS3"/>
<accession>A0A5C3QSS3</accession>
<dbReference type="GO" id="GO:0000105">
    <property type="term" value="P:L-histidine biosynthetic process"/>
    <property type="evidence" value="ECO:0007669"/>
    <property type="project" value="UniProtKB-UniRule"/>
</dbReference>
<comment type="catalytic activity">
    <reaction evidence="7 8">
        <text>L-histidinol phosphate + H2O = L-histidinol + phosphate</text>
        <dbReference type="Rhea" id="RHEA:14465"/>
        <dbReference type="ChEBI" id="CHEBI:15377"/>
        <dbReference type="ChEBI" id="CHEBI:43474"/>
        <dbReference type="ChEBI" id="CHEBI:57699"/>
        <dbReference type="ChEBI" id="CHEBI:57980"/>
        <dbReference type="EC" id="3.1.3.15"/>
    </reaction>
</comment>
<keyword evidence="6 8" id="KW-0368">Histidine biosynthesis</keyword>
<evidence type="ECO:0000313" key="10">
    <source>
        <dbReference type="EMBL" id="TFL04577.1"/>
    </source>
</evidence>
<dbReference type="InterPro" id="IPR016195">
    <property type="entry name" value="Pol/histidinol_Pase-like"/>
</dbReference>
<keyword evidence="4 8" id="KW-0028">Amino-acid biosynthesis</keyword>
<dbReference type="PANTHER" id="PTHR21039:SF0">
    <property type="entry name" value="HISTIDINOL-PHOSPHATASE"/>
    <property type="match status" value="1"/>
</dbReference>
<dbReference type="EMBL" id="ML178818">
    <property type="protein sequence ID" value="TFL04577.1"/>
    <property type="molecule type" value="Genomic_DNA"/>
</dbReference>
<proteinExistence type="inferred from homology"/>
<dbReference type="GO" id="GO:0004401">
    <property type="term" value="F:histidinol-phosphatase activity"/>
    <property type="evidence" value="ECO:0007669"/>
    <property type="project" value="UniProtKB-UniRule"/>
</dbReference>
<evidence type="ECO:0000259" key="9">
    <source>
        <dbReference type="Pfam" id="PF02811"/>
    </source>
</evidence>
<dbReference type="GO" id="GO:0005737">
    <property type="term" value="C:cytoplasm"/>
    <property type="evidence" value="ECO:0007669"/>
    <property type="project" value="TreeGrafter"/>
</dbReference>
<dbReference type="UniPathway" id="UPA00031">
    <property type="reaction ID" value="UER00013"/>
</dbReference>
<dbReference type="OrthoDB" id="5957391at2759"/>
<dbReference type="InterPro" id="IPR004013">
    <property type="entry name" value="PHP_dom"/>
</dbReference>